<dbReference type="Pfam" id="PF01541">
    <property type="entry name" value="GIY-YIG"/>
    <property type="match status" value="1"/>
</dbReference>
<keyword evidence="3" id="KW-0255">Endonuclease</keyword>
<dbReference type="CDD" id="cd10456">
    <property type="entry name" value="GIY-YIG_UPF0213"/>
    <property type="match status" value="1"/>
</dbReference>
<dbReference type="InterPro" id="IPR000305">
    <property type="entry name" value="GIY-YIG_endonuc"/>
</dbReference>
<keyword evidence="3" id="KW-0378">Hydrolase</keyword>
<reference evidence="3 4" key="1">
    <citation type="submission" date="2016-07" db="EMBL/GenBank/DDBJ databases">
        <title>Draft genome of Scalindua rubra, obtained from a brine-seawater interface in the Red Sea, sheds light on salt adaptation in anammox bacteria.</title>
        <authorList>
            <person name="Speth D.R."/>
            <person name="Lagkouvardos I."/>
            <person name="Wang Y."/>
            <person name="Qian P.-Y."/>
            <person name="Dutilh B.E."/>
            <person name="Jetten M.S."/>
        </authorList>
    </citation>
    <scope>NUCLEOTIDE SEQUENCE [LARGE SCALE GENOMIC DNA]</scope>
    <source>
        <strain evidence="3">BSI-1</strain>
    </source>
</reference>
<evidence type="ECO:0000256" key="1">
    <source>
        <dbReference type="ARBA" id="ARBA00007435"/>
    </source>
</evidence>
<dbReference type="PANTHER" id="PTHR34477:SF1">
    <property type="entry name" value="UPF0213 PROTEIN YHBQ"/>
    <property type="match status" value="1"/>
</dbReference>
<dbReference type="Proteomes" id="UP000094056">
    <property type="component" value="Unassembled WGS sequence"/>
</dbReference>
<comment type="similarity">
    <text evidence="1">Belongs to the UPF0213 family.</text>
</comment>
<name>A0A1E3XHZ1_9BACT</name>
<evidence type="ECO:0000313" key="3">
    <source>
        <dbReference type="EMBL" id="ODS34534.1"/>
    </source>
</evidence>
<protein>
    <submittedName>
        <fullName evidence="3">Endonuclease containing a URI domain protein</fullName>
    </submittedName>
</protein>
<evidence type="ECO:0000259" key="2">
    <source>
        <dbReference type="PROSITE" id="PS50164"/>
    </source>
</evidence>
<gene>
    <name evidence="3" type="ORF">SCARUB_00269</name>
</gene>
<dbReference type="GO" id="GO:0004519">
    <property type="term" value="F:endonuclease activity"/>
    <property type="evidence" value="ECO:0007669"/>
    <property type="project" value="UniProtKB-KW"/>
</dbReference>
<comment type="caution">
    <text evidence="3">The sequence shown here is derived from an EMBL/GenBank/DDBJ whole genome shotgun (WGS) entry which is preliminary data.</text>
</comment>
<dbReference type="PROSITE" id="PS50164">
    <property type="entry name" value="GIY_YIG"/>
    <property type="match status" value="1"/>
</dbReference>
<dbReference type="PANTHER" id="PTHR34477">
    <property type="entry name" value="UPF0213 PROTEIN YHBQ"/>
    <property type="match status" value="1"/>
</dbReference>
<organism evidence="3 4">
    <name type="scientific">Candidatus Scalindua rubra</name>
    <dbReference type="NCBI Taxonomy" id="1872076"/>
    <lineage>
        <taxon>Bacteria</taxon>
        <taxon>Pseudomonadati</taxon>
        <taxon>Planctomycetota</taxon>
        <taxon>Candidatus Brocadiia</taxon>
        <taxon>Candidatus Brocadiales</taxon>
        <taxon>Candidatus Scalinduaceae</taxon>
        <taxon>Candidatus Scalindua</taxon>
    </lineage>
</organism>
<sequence>MYYVYVLRNCKDGRFYTGYTADLKRRVAEHKSGILKSTSFRLPVELVYYESSLNIKDAMRREKYLKATWGKRYIRNRIKEYLRDIKNIT</sequence>
<dbReference type="Gene3D" id="3.40.1440.10">
    <property type="entry name" value="GIY-YIG endonuclease"/>
    <property type="match status" value="1"/>
</dbReference>
<dbReference type="AlphaFoldDB" id="A0A1E3XHZ1"/>
<accession>A0A1E3XHZ1</accession>
<dbReference type="SUPFAM" id="SSF82771">
    <property type="entry name" value="GIY-YIG endonuclease"/>
    <property type="match status" value="1"/>
</dbReference>
<dbReference type="InterPro" id="IPR035901">
    <property type="entry name" value="GIY-YIG_endonuc_sf"/>
</dbReference>
<dbReference type="InterPro" id="IPR050190">
    <property type="entry name" value="UPF0213_domain"/>
</dbReference>
<evidence type="ECO:0000313" key="4">
    <source>
        <dbReference type="Proteomes" id="UP000094056"/>
    </source>
</evidence>
<keyword evidence="3" id="KW-0540">Nuclease</keyword>
<proteinExistence type="inferred from homology"/>
<dbReference type="EMBL" id="MAYW01000004">
    <property type="protein sequence ID" value="ODS34534.1"/>
    <property type="molecule type" value="Genomic_DNA"/>
</dbReference>
<feature type="domain" description="GIY-YIG" evidence="2">
    <location>
        <begin position="1"/>
        <end position="75"/>
    </location>
</feature>